<dbReference type="InterPro" id="IPR011598">
    <property type="entry name" value="bHLH_dom"/>
</dbReference>
<sequence length="310" mass="34078">MQGHLEHNRQEPETSISSPAHMLSLDTVNDCPVCTPLDSPEFQFSQPLYSPAFGPSLVTAWSPSPMEAAELQLLADNIIPSISQPADIMWQTNSLENTTLNPTVQISTDFEDGISYCNNDNKDNAPCNESSQQNSYRLSWSSSSEQSNSCPTIFKAHTAHTRMTTAANGNGNGSREYLDMDSASHRSCTRRRNSTSKARSSSGSEARKSFSLDGTAKHNMTEKRYRSRLNDKFGTLLSTLPQSLVADITTTNANPEHGEKRVSKAEVLILAKEHIRALEQAAKTLEEENQALVEDAEKLGSALLRSNGRE</sequence>
<evidence type="ECO:0000259" key="3">
    <source>
        <dbReference type="PROSITE" id="PS50888"/>
    </source>
</evidence>
<feature type="coiled-coil region" evidence="1">
    <location>
        <begin position="268"/>
        <end position="302"/>
    </location>
</feature>
<evidence type="ECO:0000256" key="1">
    <source>
        <dbReference type="SAM" id="Coils"/>
    </source>
</evidence>
<feature type="compositionally biased region" description="Polar residues" evidence="2">
    <location>
        <begin position="195"/>
        <end position="204"/>
    </location>
</feature>
<dbReference type="PANTHER" id="PTHR47336:SF2">
    <property type="entry name" value="TRANSCRIPTION FACTOR HMS1-RELATED"/>
    <property type="match status" value="1"/>
</dbReference>
<dbReference type="Gene3D" id="4.10.280.10">
    <property type="entry name" value="Helix-loop-helix DNA-binding domain"/>
    <property type="match status" value="1"/>
</dbReference>
<evidence type="ECO:0000313" key="5">
    <source>
        <dbReference type="Proteomes" id="UP000070700"/>
    </source>
</evidence>
<dbReference type="InterPro" id="IPR052099">
    <property type="entry name" value="Regulatory_TF_Diverse"/>
</dbReference>
<feature type="compositionally biased region" description="Basic and acidic residues" evidence="2">
    <location>
        <begin position="205"/>
        <end position="224"/>
    </location>
</feature>
<dbReference type="GeneID" id="28815263"/>
<accession>A0A194XSB9</accession>
<feature type="domain" description="BHLH" evidence="3">
    <location>
        <begin position="213"/>
        <end position="278"/>
    </location>
</feature>
<feature type="compositionally biased region" description="Basic and acidic residues" evidence="2">
    <location>
        <begin position="1"/>
        <end position="12"/>
    </location>
</feature>
<dbReference type="Pfam" id="PF00010">
    <property type="entry name" value="HLH"/>
    <property type="match status" value="1"/>
</dbReference>
<dbReference type="OrthoDB" id="3542681at2759"/>
<gene>
    <name evidence="4" type="ORF">LY89DRAFT_167008</name>
</gene>
<dbReference type="GO" id="GO:0046983">
    <property type="term" value="F:protein dimerization activity"/>
    <property type="evidence" value="ECO:0007669"/>
    <property type="project" value="InterPro"/>
</dbReference>
<keyword evidence="1" id="KW-0175">Coiled coil</keyword>
<dbReference type="SUPFAM" id="SSF47459">
    <property type="entry name" value="HLH, helix-loop-helix DNA-binding domain"/>
    <property type="match status" value="1"/>
</dbReference>
<dbReference type="EMBL" id="KQ947405">
    <property type="protein sequence ID" value="KUJ23093.1"/>
    <property type="molecule type" value="Genomic_DNA"/>
</dbReference>
<name>A0A194XSB9_MOLSC</name>
<dbReference type="InParanoid" id="A0A194XSB9"/>
<proteinExistence type="predicted"/>
<dbReference type="AlphaFoldDB" id="A0A194XSB9"/>
<protein>
    <recommendedName>
        <fullName evidence="3">BHLH domain-containing protein</fullName>
    </recommendedName>
</protein>
<dbReference type="CDD" id="cd11395">
    <property type="entry name" value="bHLHzip_SREBP_like"/>
    <property type="match status" value="1"/>
</dbReference>
<dbReference type="RefSeq" id="XP_018077448.1">
    <property type="nucleotide sequence ID" value="XM_018205537.1"/>
</dbReference>
<dbReference type="InterPro" id="IPR036638">
    <property type="entry name" value="HLH_DNA-bd_sf"/>
</dbReference>
<organism evidence="4 5">
    <name type="scientific">Mollisia scopiformis</name>
    <name type="common">Conifer needle endophyte fungus</name>
    <name type="synonym">Phialocephala scopiformis</name>
    <dbReference type="NCBI Taxonomy" id="149040"/>
    <lineage>
        <taxon>Eukaryota</taxon>
        <taxon>Fungi</taxon>
        <taxon>Dikarya</taxon>
        <taxon>Ascomycota</taxon>
        <taxon>Pezizomycotina</taxon>
        <taxon>Leotiomycetes</taxon>
        <taxon>Helotiales</taxon>
        <taxon>Mollisiaceae</taxon>
        <taxon>Mollisia</taxon>
    </lineage>
</organism>
<keyword evidence="5" id="KW-1185">Reference proteome</keyword>
<dbReference type="SMART" id="SM00353">
    <property type="entry name" value="HLH"/>
    <property type="match status" value="1"/>
</dbReference>
<feature type="region of interest" description="Disordered" evidence="2">
    <location>
        <begin position="1"/>
        <end position="21"/>
    </location>
</feature>
<dbReference type="KEGG" id="psco:LY89DRAFT_167008"/>
<dbReference type="PANTHER" id="PTHR47336">
    <property type="entry name" value="TRANSCRIPTION FACTOR HMS1-RELATED"/>
    <property type="match status" value="1"/>
</dbReference>
<evidence type="ECO:0000256" key="2">
    <source>
        <dbReference type="SAM" id="MobiDB-lite"/>
    </source>
</evidence>
<reference evidence="4 5" key="1">
    <citation type="submission" date="2015-10" db="EMBL/GenBank/DDBJ databases">
        <title>Full genome of DAOMC 229536 Phialocephala scopiformis, a fungal endophyte of spruce producing the potent anti-insectan compound rugulosin.</title>
        <authorList>
            <consortium name="DOE Joint Genome Institute"/>
            <person name="Walker A.K."/>
            <person name="Frasz S.L."/>
            <person name="Seifert K.A."/>
            <person name="Miller J.D."/>
            <person name="Mondo S.J."/>
            <person name="Labutti K."/>
            <person name="Lipzen A."/>
            <person name="Dockter R."/>
            <person name="Kennedy M."/>
            <person name="Grigoriev I.V."/>
            <person name="Spatafora J.W."/>
        </authorList>
    </citation>
    <scope>NUCLEOTIDE SEQUENCE [LARGE SCALE GENOMIC DNA]</scope>
    <source>
        <strain evidence="4 5">CBS 120377</strain>
    </source>
</reference>
<dbReference type="PROSITE" id="PS50888">
    <property type="entry name" value="BHLH"/>
    <property type="match status" value="1"/>
</dbReference>
<evidence type="ECO:0000313" key="4">
    <source>
        <dbReference type="EMBL" id="KUJ23093.1"/>
    </source>
</evidence>
<dbReference type="STRING" id="149040.A0A194XSB9"/>
<feature type="region of interest" description="Disordered" evidence="2">
    <location>
        <begin position="164"/>
        <end position="224"/>
    </location>
</feature>
<dbReference type="Proteomes" id="UP000070700">
    <property type="component" value="Unassembled WGS sequence"/>
</dbReference>